<dbReference type="InterPro" id="IPR001031">
    <property type="entry name" value="Thioesterase"/>
</dbReference>
<evidence type="ECO:0000259" key="2">
    <source>
        <dbReference type="SMART" id="SM00824"/>
    </source>
</evidence>
<dbReference type="InterPro" id="IPR012223">
    <property type="entry name" value="TEII"/>
</dbReference>
<dbReference type="PANTHER" id="PTHR11487">
    <property type="entry name" value="THIOESTERASE"/>
    <property type="match status" value="1"/>
</dbReference>
<proteinExistence type="predicted"/>
<gene>
    <name evidence="3" type="ORF">KSS89_22135</name>
</gene>
<dbReference type="SMART" id="SM00824">
    <property type="entry name" value="PKS_TE"/>
    <property type="match status" value="1"/>
</dbReference>
<sequence length="294" mass="32521">MPGAGAPLAAGYPGQPCGRSCRWPDIDPGSRGGCAVRKPPSAWLRRYPQSRPPRCRLVCLPHAGGSASFFNDWRDQLPADIELISVQYPGREERLGETWPGSLEWMAGTITRALSDLADRPLVLFGHSMGAAVAFEVALRLQQQGSAPQRLIVSAHPAPHRQRHSELHLGPDAGLLADVRRLSDGQPSPLDDPALRELYLPALRNDYRLIESYRGDASRTLDLPLSVCLGAQDREVDHDEAYAWAESSRQVTDFQTFPGGHFYLRQQQAEVLRHLTRLLASLGEPAWQCWPSTP</sequence>
<dbReference type="EMBL" id="CP077074">
    <property type="protein sequence ID" value="QXH38932.1"/>
    <property type="molecule type" value="Genomic_DNA"/>
</dbReference>
<protein>
    <submittedName>
        <fullName evidence="3">Alpha/beta fold hydrolase</fullName>
    </submittedName>
</protein>
<accession>A0ABX8MI17</accession>
<name>A0ABX8MI17_9PSED</name>
<keyword evidence="4" id="KW-1185">Reference proteome</keyword>
<reference evidence="3" key="1">
    <citation type="submission" date="2021-06" db="EMBL/GenBank/DDBJ databases">
        <title>Updating the genus Pseudomonas: Description of 43 new species and partition of the Pseudomonas putida group.</title>
        <authorList>
            <person name="Girard L."/>
            <person name="Lood C."/>
            <person name="Vandamme P."/>
            <person name="Rokni-Zadeh H."/>
            <person name="van Noort V."/>
            <person name="Hofte M."/>
            <person name="Lavigne R."/>
            <person name="De Mot R."/>
        </authorList>
    </citation>
    <scope>NUCLEOTIDE SEQUENCE</scope>
    <source>
        <strain evidence="3">CMR12a</strain>
    </source>
</reference>
<dbReference type="InterPro" id="IPR020802">
    <property type="entry name" value="TesA-like"/>
</dbReference>
<dbReference type="Pfam" id="PF00975">
    <property type="entry name" value="Thioesterase"/>
    <property type="match status" value="1"/>
</dbReference>
<organism evidence="3 4">
    <name type="scientific">Pseudomonas sessilinigenes</name>
    <dbReference type="NCBI Taxonomy" id="658629"/>
    <lineage>
        <taxon>Bacteria</taxon>
        <taxon>Pseudomonadati</taxon>
        <taxon>Pseudomonadota</taxon>
        <taxon>Gammaproteobacteria</taxon>
        <taxon>Pseudomonadales</taxon>
        <taxon>Pseudomonadaceae</taxon>
        <taxon>Pseudomonas</taxon>
    </lineage>
</organism>
<feature type="domain" description="Thioesterase TesA-like" evidence="2">
    <location>
        <begin position="58"/>
        <end position="279"/>
    </location>
</feature>
<evidence type="ECO:0000256" key="1">
    <source>
        <dbReference type="ARBA" id="ARBA00022801"/>
    </source>
</evidence>
<dbReference type="Proteomes" id="UP000693952">
    <property type="component" value="Chromosome"/>
</dbReference>
<dbReference type="PANTHER" id="PTHR11487:SF0">
    <property type="entry name" value="S-ACYL FATTY ACID SYNTHASE THIOESTERASE, MEDIUM CHAIN"/>
    <property type="match status" value="1"/>
</dbReference>
<keyword evidence="1 3" id="KW-0378">Hydrolase</keyword>
<evidence type="ECO:0000313" key="4">
    <source>
        <dbReference type="Proteomes" id="UP000693952"/>
    </source>
</evidence>
<evidence type="ECO:0000313" key="3">
    <source>
        <dbReference type="EMBL" id="QXH38932.1"/>
    </source>
</evidence>
<dbReference type="GO" id="GO:0016787">
    <property type="term" value="F:hydrolase activity"/>
    <property type="evidence" value="ECO:0007669"/>
    <property type="project" value="UniProtKB-KW"/>
</dbReference>